<keyword evidence="3" id="KW-1185">Reference proteome</keyword>
<accession>A0A1E7JWK5</accession>
<comment type="caution">
    <text evidence="2">The sequence shown here is derived from an EMBL/GenBank/DDBJ whole genome shotgun (WGS) entry which is preliminary data.</text>
</comment>
<dbReference type="PATRIC" id="fig|1075402.3.peg.585"/>
<feature type="domain" description="DNA primase/polymerase bifunctional N-terminal" evidence="1">
    <location>
        <begin position="19"/>
        <end position="203"/>
    </location>
</feature>
<reference evidence="2 3" key="1">
    <citation type="journal article" date="2016" name="Front. Microbiol.">
        <title>Comparative Genomics Analysis of Streptomyces Species Reveals Their Adaptation to the Marine Environment and Their Diversity at the Genomic Level.</title>
        <authorList>
            <person name="Tian X."/>
            <person name="Zhang Z."/>
            <person name="Yang T."/>
            <person name="Chen M."/>
            <person name="Li J."/>
            <person name="Chen F."/>
            <person name="Yang J."/>
            <person name="Li W."/>
            <person name="Zhang B."/>
            <person name="Zhang Z."/>
            <person name="Wu J."/>
            <person name="Zhang C."/>
            <person name="Long L."/>
            <person name="Xiao J."/>
        </authorList>
    </citation>
    <scope>NUCLEOTIDE SEQUENCE [LARGE SCALE GENOMIC DNA]</scope>
    <source>
        <strain evidence="2 3">SCSIO 02100</strain>
    </source>
</reference>
<dbReference type="STRING" id="1075402.AN216_21950"/>
<proteinExistence type="predicted"/>
<protein>
    <submittedName>
        <fullName evidence="2">DNA primase</fullName>
    </submittedName>
</protein>
<evidence type="ECO:0000313" key="2">
    <source>
        <dbReference type="EMBL" id="OEU96039.1"/>
    </source>
</evidence>
<dbReference type="InterPro" id="IPR015330">
    <property type="entry name" value="DNA_primase/pol_bifunc_N"/>
</dbReference>
<dbReference type="RefSeq" id="WP_070198428.1">
    <property type="nucleotide sequence ID" value="NZ_LJGU01000148.1"/>
</dbReference>
<sequence length="229" mass="24788">MREILGRRRMTRPAPRNAALSYATQWQWPLLPGTTYACRTEGPDPRTPVCSCADPACSVPGAHPADPVLLAATSDARMVDWWWTRRPDAALIMATGAPGPGGRAPCALSLPAVAGARALREFERLRVRVGPVLASRSRWALLVAPYDLAELGELLSTYDAVPSSLRFHGDGGYVALPPSDTGLGAVRWERRPVVERGRRAPWLPRMSELVEVLVEQSSVVPDSGGSLAY</sequence>
<dbReference type="EMBL" id="LJGU01000148">
    <property type="protein sequence ID" value="OEU96039.1"/>
    <property type="molecule type" value="Genomic_DNA"/>
</dbReference>
<dbReference type="AlphaFoldDB" id="A0A1E7JWK5"/>
<organism evidence="2 3">
    <name type="scientific">Streptomyces oceani</name>
    <dbReference type="NCBI Taxonomy" id="1075402"/>
    <lineage>
        <taxon>Bacteria</taxon>
        <taxon>Bacillati</taxon>
        <taxon>Actinomycetota</taxon>
        <taxon>Actinomycetes</taxon>
        <taxon>Kitasatosporales</taxon>
        <taxon>Streptomycetaceae</taxon>
        <taxon>Streptomyces</taxon>
    </lineage>
</organism>
<dbReference type="SMART" id="SM00943">
    <property type="entry name" value="Prim-Pol"/>
    <property type="match status" value="1"/>
</dbReference>
<dbReference type="Pfam" id="PF09250">
    <property type="entry name" value="Prim-Pol"/>
    <property type="match status" value="1"/>
</dbReference>
<name>A0A1E7JWK5_9ACTN</name>
<dbReference type="Proteomes" id="UP000176101">
    <property type="component" value="Unassembled WGS sequence"/>
</dbReference>
<evidence type="ECO:0000259" key="1">
    <source>
        <dbReference type="SMART" id="SM00943"/>
    </source>
</evidence>
<gene>
    <name evidence="2" type="ORF">AN216_21950</name>
</gene>
<evidence type="ECO:0000313" key="3">
    <source>
        <dbReference type="Proteomes" id="UP000176101"/>
    </source>
</evidence>
<dbReference type="OrthoDB" id="3691293at2"/>